<dbReference type="Proteomes" id="UP000180057">
    <property type="component" value="Unassembled WGS sequence"/>
</dbReference>
<protein>
    <submittedName>
        <fullName evidence="1">Uncharacterized protein</fullName>
    </submittedName>
</protein>
<comment type="caution">
    <text evidence="1">The sequence shown here is derived from an EMBL/GenBank/DDBJ whole genome shotgun (WGS) entry which is preliminary data.</text>
</comment>
<dbReference type="STRING" id="472963.BKP45_08695"/>
<reference evidence="1 2" key="1">
    <citation type="submission" date="2016-10" db="EMBL/GenBank/DDBJ databases">
        <title>Draft genome sequences of four alkaliphilic bacteria belonging to the Anaerobacillus genus.</title>
        <authorList>
            <person name="Bassil N.M."/>
            <person name="Lloyd J.R."/>
        </authorList>
    </citation>
    <scope>NUCLEOTIDE SEQUENCE [LARGE SCALE GENOMIC DNA]</scope>
    <source>
        <strain evidence="1 2">DSM 22531</strain>
    </source>
</reference>
<sequence length="159" mass="18693">MMLYISLAIIETKSISFSTVEEAFDNLLIRENFERDDIIDKAISINDDYEFIIFRTGNRFAFSQFEEGFFGWRLGFYSIGDKSNCLLKTSGLIKGWIRDDYVFETEKVIVNDNEAMILELDKNYRAWVFIDTENELQTDNLNVRFIDKNGNEINTINNF</sequence>
<name>A0A1S2M882_9BACI</name>
<evidence type="ECO:0000313" key="2">
    <source>
        <dbReference type="Proteomes" id="UP000180057"/>
    </source>
</evidence>
<dbReference type="AlphaFoldDB" id="A0A1S2M882"/>
<keyword evidence="2" id="KW-1185">Reference proteome</keyword>
<accession>A0A1S2M882</accession>
<dbReference type="EMBL" id="MLQS01000008">
    <property type="protein sequence ID" value="OIJ20710.1"/>
    <property type="molecule type" value="Genomic_DNA"/>
</dbReference>
<proteinExistence type="predicted"/>
<evidence type="ECO:0000313" key="1">
    <source>
        <dbReference type="EMBL" id="OIJ20710.1"/>
    </source>
</evidence>
<organism evidence="1 2">
    <name type="scientific">Anaerobacillus alkalidiazotrophicus</name>
    <dbReference type="NCBI Taxonomy" id="472963"/>
    <lineage>
        <taxon>Bacteria</taxon>
        <taxon>Bacillati</taxon>
        <taxon>Bacillota</taxon>
        <taxon>Bacilli</taxon>
        <taxon>Bacillales</taxon>
        <taxon>Bacillaceae</taxon>
        <taxon>Anaerobacillus</taxon>
    </lineage>
</organism>
<gene>
    <name evidence="1" type="ORF">BKP45_08695</name>
</gene>
<dbReference type="RefSeq" id="WP_071389339.1">
    <property type="nucleotide sequence ID" value="NZ_MLQS01000008.1"/>
</dbReference>